<evidence type="ECO:0000313" key="1">
    <source>
        <dbReference type="EMBL" id="QHS77477.1"/>
    </source>
</evidence>
<protein>
    <submittedName>
        <fullName evidence="1">Uncharacterized protein</fullName>
    </submittedName>
</protein>
<dbReference type="EMBL" id="MN740549">
    <property type="protein sequence ID" value="QHS77477.1"/>
    <property type="molecule type" value="Genomic_DNA"/>
</dbReference>
<name>A0A6C0ACN0_9ZZZZ</name>
<organism evidence="1">
    <name type="scientific">viral metagenome</name>
    <dbReference type="NCBI Taxonomy" id="1070528"/>
    <lineage>
        <taxon>unclassified sequences</taxon>
        <taxon>metagenomes</taxon>
        <taxon>organismal metagenomes</taxon>
    </lineage>
</organism>
<dbReference type="AlphaFoldDB" id="A0A6C0ACN0"/>
<sequence>MLSYNDIDHDCYYNDYQYDYALDHAINEHIDLTILRRELDIEASIKSINREANINTESLFYKDSQLKYNEDNFIILEKINQHMMNKFIHKENETETNINEIDIINDCLDNKDTITFHDNGHYIIINKLISEYIYIKLEDLSKLPDKFIYFLIKNDCYYWIIKYFTYELIDLIMFNKEVAINQGVARIKIIIKNEDIEFRAPILNIHGGHYAGNYDNDYNYDYALIGLPIIENTTEQDYFDSLDLELNNDIDGINFKNKNNKNKKYEFNGKKLLKIRLDKKKDEVKNKQDLFNKIKVKCKNNKGDILFRDHYWVFETETSIYVYVPALDVSIETMKNLLYLSPYITLDNTIKNIFSNKIAVSAYIDFIK</sequence>
<reference evidence="1" key="1">
    <citation type="journal article" date="2020" name="Nature">
        <title>Giant virus diversity and host interactions through global metagenomics.</title>
        <authorList>
            <person name="Schulz F."/>
            <person name="Roux S."/>
            <person name="Paez-Espino D."/>
            <person name="Jungbluth S."/>
            <person name="Walsh D.A."/>
            <person name="Denef V.J."/>
            <person name="McMahon K.D."/>
            <person name="Konstantinidis K.T."/>
            <person name="Eloe-Fadrosh E.A."/>
            <person name="Kyrpides N.C."/>
            <person name="Woyke T."/>
        </authorList>
    </citation>
    <scope>NUCLEOTIDE SEQUENCE</scope>
    <source>
        <strain evidence="1">GVMAG-S-1004661-13</strain>
    </source>
</reference>
<proteinExistence type="predicted"/>
<accession>A0A6C0ACN0</accession>